<organism evidence="4 5">
    <name type="scientific">Polaromonas aquatica</name>
    <dbReference type="NCBI Taxonomy" id="332657"/>
    <lineage>
        <taxon>Bacteria</taxon>
        <taxon>Pseudomonadati</taxon>
        <taxon>Pseudomonadota</taxon>
        <taxon>Betaproteobacteria</taxon>
        <taxon>Burkholderiales</taxon>
        <taxon>Comamonadaceae</taxon>
        <taxon>Polaromonas</taxon>
    </lineage>
</organism>
<feature type="signal peptide" evidence="2">
    <location>
        <begin position="1"/>
        <end position="27"/>
    </location>
</feature>
<gene>
    <name evidence="4" type="ORF">ACFQND_12650</name>
</gene>
<sequence length="719" mass="70245">MRAREYLGRLSKAVLALTVCLTSTWIAAQVCSTPQKDGAKTSSAGEVVNGYYTPANGNFSSGSLPTIALSNPRGTVTSFAPGDMALLIQMQCVDLNMTDTDSYGDGVAGFPASGYIATSGTCRAGQYEYVPAGAGTTPSSFVAGAPLQNTYVQSDPTASSTRRSFQIIRVPQYSTLTLGGQLNALPWDGRNGGVLAVDTAKNTNFAGQTLFAGAQGFRGGGGRPSTVNGNNPFRYNDGPGVAHATKAEGLAGTPPLLFTDGSPFDRNDSAGTVTLNVGAFYGYPGNTGTVADYNYAKGAPANAGGGGTYRDGAYHNGGGGGGGNGGAGGRGGFGWRSAGWAGVASDYSNIVAVTGDNLAAFGGSSFGGAGISRVSMGGGGGAGDQNGNSNNTREMAGGTGGGIVIIRSGSLSGAATIDVRGGVANSNPLNDAAGAGAGGGSVILVSPNWTTGVITINAGGGQGGDAWLSGNGGAHSGGGGGGGGVVVRTGPATIDVSGGTNGITNTSDNPPGGSSHGALPGNTGVDVLLAESSDPMSNSGYRCLPQTDLSISKTANPVSLSIGQTTTFTLVVGNTGLAQATSASVIDALPTGLGTLTFVSASGSNAATTLTSSSITGQSTFTGTVTIPANQTLTILLKATAGANGALINSSTVSPPAASNDANLSNNASTATVVVGPSADLAATKSASTPSLALNQTTTFTLVYTNSGPSAVTGATLID</sequence>
<dbReference type="RefSeq" id="WP_371435627.1">
    <property type="nucleotide sequence ID" value="NZ_JBHSRS010000064.1"/>
</dbReference>
<accession>A0ABW1TWP3</accession>
<dbReference type="InterPro" id="IPR013783">
    <property type="entry name" value="Ig-like_fold"/>
</dbReference>
<dbReference type="EMBL" id="JBHSRS010000064">
    <property type="protein sequence ID" value="MFC6282076.1"/>
    <property type="molecule type" value="Genomic_DNA"/>
</dbReference>
<dbReference type="InterPro" id="IPR047589">
    <property type="entry name" value="DUF11_rpt"/>
</dbReference>
<evidence type="ECO:0000256" key="1">
    <source>
        <dbReference type="SAM" id="MobiDB-lite"/>
    </source>
</evidence>
<reference evidence="5" key="1">
    <citation type="journal article" date="2019" name="Int. J. Syst. Evol. Microbiol.">
        <title>The Global Catalogue of Microorganisms (GCM) 10K type strain sequencing project: providing services to taxonomists for standard genome sequencing and annotation.</title>
        <authorList>
            <consortium name="The Broad Institute Genomics Platform"/>
            <consortium name="The Broad Institute Genome Sequencing Center for Infectious Disease"/>
            <person name="Wu L."/>
            <person name="Ma J."/>
        </authorList>
    </citation>
    <scope>NUCLEOTIDE SEQUENCE [LARGE SCALE GENOMIC DNA]</scope>
    <source>
        <strain evidence="5">CCUG 39402</strain>
    </source>
</reference>
<comment type="caution">
    <text evidence="4">The sequence shown here is derived from an EMBL/GenBank/DDBJ whole genome shotgun (WGS) entry which is preliminary data.</text>
</comment>
<protein>
    <recommendedName>
        <fullName evidence="3">DUF11 domain-containing protein</fullName>
    </recommendedName>
</protein>
<evidence type="ECO:0000259" key="3">
    <source>
        <dbReference type="Pfam" id="PF01345"/>
    </source>
</evidence>
<evidence type="ECO:0000313" key="5">
    <source>
        <dbReference type="Proteomes" id="UP001596270"/>
    </source>
</evidence>
<feature type="region of interest" description="Disordered" evidence="1">
    <location>
        <begin position="496"/>
        <end position="521"/>
    </location>
</feature>
<dbReference type="NCBIfam" id="TIGR01451">
    <property type="entry name" value="B_ant_repeat"/>
    <property type="match status" value="1"/>
</dbReference>
<evidence type="ECO:0000313" key="4">
    <source>
        <dbReference type="EMBL" id="MFC6282076.1"/>
    </source>
</evidence>
<dbReference type="PANTHER" id="PTHR34819:SF3">
    <property type="entry name" value="CELL SURFACE PROTEIN"/>
    <property type="match status" value="1"/>
</dbReference>
<evidence type="ECO:0000256" key="2">
    <source>
        <dbReference type="SAM" id="SignalP"/>
    </source>
</evidence>
<dbReference type="Proteomes" id="UP001596270">
    <property type="component" value="Unassembled WGS sequence"/>
</dbReference>
<proteinExistence type="predicted"/>
<feature type="chain" id="PRO_5046086084" description="DUF11 domain-containing protein" evidence="2">
    <location>
        <begin position="28"/>
        <end position="719"/>
    </location>
</feature>
<dbReference type="Gene3D" id="2.60.40.10">
    <property type="entry name" value="Immunoglobulins"/>
    <property type="match status" value="1"/>
</dbReference>
<dbReference type="InterPro" id="IPR051172">
    <property type="entry name" value="Chlamydia_OmcB"/>
</dbReference>
<dbReference type="PANTHER" id="PTHR34819">
    <property type="entry name" value="LARGE CYSTEINE-RICH PERIPLASMIC PROTEIN OMCB"/>
    <property type="match status" value="1"/>
</dbReference>
<keyword evidence="2" id="KW-0732">Signal</keyword>
<dbReference type="Pfam" id="PF01345">
    <property type="entry name" value="DUF11"/>
    <property type="match status" value="1"/>
</dbReference>
<dbReference type="InterPro" id="IPR001434">
    <property type="entry name" value="OmcB-like_DUF11"/>
</dbReference>
<name>A0ABW1TWP3_9BURK</name>
<keyword evidence="5" id="KW-1185">Reference proteome</keyword>
<feature type="domain" description="DUF11" evidence="3">
    <location>
        <begin position="548"/>
        <end position="673"/>
    </location>
</feature>